<evidence type="ECO:0000313" key="1">
    <source>
        <dbReference type="EMBL" id="RCN30471.1"/>
    </source>
</evidence>
<name>A0A368FE53_ANCCA</name>
<protein>
    <submittedName>
        <fullName evidence="1">Uncharacterized protein</fullName>
    </submittedName>
</protein>
<reference evidence="1 2" key="1">
    <citation type="submission" date="2014-10" db="EMBL/GenBank/DDBJ databases">
        <title>Draft genome of the hookworm Ancylostoma caninum.</title>
        <authorList>
            <person name="Mitreva M."/>
        </authorList>
    </citation>
    <scope>NUCLEOTIDE SEQUENCE [LARGE SCALE GENOMIC DNA]</scope>
    <source>
        <strain evidence="1 2">Baltimore</strain>
    </source>
</reference>
<organism evidence="1 2">
    <name type="scientific">Ancylostoma caninum</name>
    <name type="common">Dog hookworm</name>
    <dbReference type="NCBI Taxonomy" id="29170"/>
    <lineage>
        <taxon>Eukaryota</taxon>
        <taxon>Metazoa</taxon>
        <taxon>Ecdysozoa</taxon>
        <taxon>Nematoda</taxon>
        <taxon>Chromadorea</taxon>
        <taxon>Rhabditida</taxon>
        <taxon>Rhabditina</taxon>
        <taxon>Rhabditomorpha</taxon>
        <taxon>Strongyloidea</taxon>
        <taxon>Ancylostomatidae</taxon>
        <taxon>Ancylostomatinae</taxon>
        <taxon>Ancylostoma</taxon>
    </lineage>
</organism>
<sequence>MGTAMIMEDITMGMTTVGMEVGTITAGEVEGEDVIGMNAFTVAAAAVEDCWAS</sequence>
<keyword evidence="2" id="KW-1185">Reference proteome</keyword>
<proteinExistence type="predicted"/>
<dbReference type="AlphaFoldDB" id="A0A368FE53"/>
<comment type="caution">
    <text evidence="1">The sequence shown here is derived from an EMBL/GenBank/DDBJ whole genome shotgun (WGS) entry which is preliminary data.</text>
</comment>
<gene>
    <name evidence="1" type="ORF">ANCCAN_23754</name>
</gene>
<dbReference type="EMBL" id="JOJR01001548">
    <property type="protein sequence ID" value="RCN30471.1"/>
    <property type="molecule type" value="Genomic_DNA"/>
</dbReference>
<evidence type="ECO:0000313" key="2">
    <source>
        <dbReference type="Proteomes" id="UP000252519"/>
    </source>
</evidence>
<dbReference type="Proteomes" id="UP000252519">
    <property type="component" value="Unassembled WGS sequence"/>
</dbReference>
<accession>A0A368FE53</accession>